<dbReference type="PANTHER" id="PTHR22674:SF6">
    <property type="entry name" value="NTPASE KAP FAMILY P-LOOP DOMAIN-CONTAINING PROTEIN 1"/>
    <property type="match status" value="1"/>
</dbReference>
<reference evidence="3 4" key="1">
    <citation type="submission" date="2018-06" db="EMBL/GenBank/DDBJ databases">
        <authorList>
            <consortium name="Pathogen Informatics"/>
            <person name="Doyle S."/>
        </authorList>
    </citation>
    <scope>NUCLEOTIDE SEQUENCE [LARGE SCALE GENOMIC DNA]</scope>
    <source>
        <strain evidence="3 4">NCTC13093</strain>
    </source>
</reference>
<dbReference type="PANTHER" id="PTHR22674">
    <property type="entry name" value="NTPASE, KAP FAMILY P-LOOP DOMAIN-CONTAINING 1"/>
    <property type="match status" value="1"/>
</dbReference>
<dbReference type="Gene3D" id="3.40.50.300">
    <property type="entry name" value="P-loop containing nucleotide triphosphate hydrolases"/>
    <property type="match status" value="1"/>
</dbReference>
<dbReference type="EMBL" id="UAPV01000001">
    <property type="protein sequence ID" value="SPT70206.1"/>
    <property type="molecule type" value="Genomic_DNA"/>
</dbReference>
<evidence type="ECO:0000259" key="2">
    <source>
        <dbReference type="Pfam" id="PF14088"/>
    </source>
</evidence>
<dbReference type="InterPro" id="IPR025364">
    <property type="entry name" value="DUF4268"/>
</dbReference>
<feature type="domain" description="DUF4268" evidence="2">
    <location>
        <begin position="515"/>
        <end position="653"/>
    </location>
</feature>
<dbReference type="SUPFAM" id="SSF52540">
    <property type="entry name" value="P-loop containing nucleoside triphosphate hydrolases"/>
    <property type="match status" value="1"/>
</dbReference>
<sequence>MSDHNSNLIDRPKSGDEADLLGVNRYIKALSNFLSHASMPTTIAIQGEWGSGKTSVINSLLYELCDTAKAPDKNKVFHGIFLNMWEYSLLRTPEESIESIIRGLLKQVSLFIELHDRSNPAVDALKKISKSRLFKAALTGGKVATSLAGASAVNFAVDKIGEMLNGESEEEEFNPAEFREQVARSIDECLRLDREDGDQNKRGFMIFVDDLDRINPESAVQILEMLKNFFEVNCCIFVLAIDYNVVVKGLKAKLGNKDENDERAYRSFFDKIIQMPFTMPTERYKVGDYIGASLKKIGYCSEEDLHVKVIDKEGEENDRTYIQAVAEITANSTGSNPRSIKRLLNTLSLLQYMYEQDSADSENFNSSAKTYVEQVINYAFVCIQIAYPEVYRLLAKEPVYTRWDRDTADEFKINSFDTFYTSWCKSNDLEEDAPNEKLYQAIITAYCRQGSTWLQNRVSSIINILVMIEELCSLNKKDFDLIIPAIIDMSSVTAVNTEDDKKVKVTLTKGRQTLLDFWVKFQDTAFENEEFAQLFRRRKPPTDYWLNFFTGNGSCKISVSNSLQKGEVCIYVSISSREIFNLTLEHKDEILAQVGEPFQWVSFDDVSASGGKGKTAFIRIYVKKDLNNRDAWYEASQWIAATMVSLRKALSPYIDKK</sequence>
<dbReference type="InterPro" id="IPR052754">
    <property type="entry name" value="NTPase_KAP_P-loop"/>
</dbReference>
<name>A0A2X0VAR3_9GAMM</name>
<dbReference type="RefSeq" id="WP_113744303.1">
    <property type="nucleotide sequence ID" value="NZ_UAPV01000001.1"/>
</dbReference>
<dbReference type="Pfam" id="PF14088">
    <property type="entry name" value="DUF4268"/>
    <property type="match status" value="1"/>
</dbReference>
<evidence type="ECO:0000259" key="1">
    <source>
        <dbReference type="Pfam" id="PF07693"/>
    </source>
</evidence>
<dbReference type="InterPro" id="IPR011646">
    <property type="entry name" value="KAP_P-loop"/>
</dbReference>
<dbReference type="Proteomes" id="UP000250086">
    <property type="component" value="Unassembled WGS sequence"/>
</dbReference>
<protein>
    <submittedName>
        <fullName evidence="3">Predicted P-loop ATPase</fullName>
    </submittedName>
</protein>
<dbReference type="InterPro" id="IPR027417">
    <property type="entry name" value="P-loop_NTPase"/>
</dbReference>
<organism evidence="3 4">
    <name type="scientific">Anaerobiospirillum thomasii</name>
    <dbReference type="NCBI Taxonomy" id="179995"/>
    <lineage>
        <taxon>Bacteria</taxon>
        <taxon>Pseudomonadati</taxon>
        <taxon>Pseudomonadota</taxon>
        <taxon>Gammaproteobacteria</taxon>
        <taxon>Aeromonadales</taxon>
        <taxon>Succinivibrionaceae</taxon>
        <taxon>Anaerobiospirillum</taxon>
    </lineage>
</organism>
<keyword evidence="4" id="KW-1185">Reference proteome</keyword>
<feature type="domain" description="KAP NTPase" evidence="1">
    <location>
        <begin position="24"/>
        <end position="352"/>
    </location>
</feature>
<accession>A0A2X0VAR3</accession>
<gene>
    <name evidence="3" type="ORF">NCTC13093_01615</name>
</gene>
<proteinExistence type="predicted"/>
<dbReference type="AlphaFoldDB" id="A0A2X0VAR3"/>
<evidence type="ECO:0000313" key="4">
    <source>
        <dbReference type="Proteomes" id="UP000250086"/>
    </source>
</evidence>
<dbReference type="Pfam" id="PF07693">
    <property type="entry name" value="KAP_NTPase"/>
    <property type="match status" value="1"/>
</dbReference>
<evidence type="ECO:0000313" key="3">
    <source>
        <dbReference type="EMBL" id="SPT70206.1"/>
    </source>
</evidence>